<gene>
    <name evidence="1" type="ORF">P280DRAFT_150446</name>
</gene>
<organism evidence="1 2">
    <name type="scientific">Massarina eburnea CBS 473.64</name>
    <dbReference type="NCBI Taxonomy" id="1395130"/>
    <lineage>
        <taxon>Eukaryota</taxon>
        <taxon>Fungi</taxon>
        <taxon>Dikarya</taxon>
        <taxon>Ascomycota</taxon>
        <taxon>Pezizomycotina</taxon>
        <taxon>Dothideomycetes</taxon>
        <taxon>Pleosporomycetidae</taxon>
        <taxon>Pleosporales</taxon>
        <taxon>Massarineae</taxon>
        <taxon>Massarinaceae</taxon>
        <taxon>Massarina</taxon>
    </lineage>
</organism>
<name>A0A6A6RMB6_9PLEO</name>
<sequence length="74" mass="8397">MDVASLREARLTCLCLCLSSRQHDQPAYPAWQQRTRLITLQSAEHACRQSSVSRRRAFSQHWSSRLSIPTGIAA</sequence>
<dbReference type="EMBL" id="MU006798">
    <property type="protein sequence ID" value="KAF2636422.1"/>
    <property type="molecule type" value="Genomic_DNA"/>
</dbReference>
<accession>A0A6A6RMB6</accession>
<dbReference type="Proteomes" id="UP000799753">
    <property type="component" value="Unassembled WGS sequence"/>
</dbReference>
<evidence type="ECO:0000313" key="2">
    <source>
        <dbReference type="Proteomes" id="UP000799753"/>
    </source>
</evidence>
<protein>
    <submittedName>
        <fullName evidence="1">Uncharacterized protein</fullName>
    </submittedName>
</protein>
<dbReference type="AlphaFoldDB" id="A0A6A6RMB6"/>
<proteinExistence type="predicted"/>
<evidence type="ECO:0000313" key="1">
    <source>
        <dbReference type="EMBL" id="KAF2636422.1"/>
    </source>
</evidence>
<reference evidence="1" key="1">
    <citation type="journal article" date="2020" name="Stud. Mycol.">
        <title>101 Dothideomycetes genomes: a test case for predicting lifestyles and emergence of pathogens.</title>
        <authorList>
            <person name="Haridas S."/>
            <person name="Albert R."/>
            <person name="Binder M."/>
            <person name="Bloem J."/>
            <person name="Labutti K."/>
            <person name="Salamov A."/>
            <person name="Andreopoulos B."/>
            <person name="Baker S."/>
            <person name="Barry K."/>
            <person name="Bills G."/>
            <person name="Bluhm B."/>
            <person name="Cannon C."/>
            <person name="Castanera R."/>
            <person name="Culley D."/>
            <person name="Daum C."/>
            <person name="Ezra D."/>
            <person name="Gonzalez J."/>
            <person name="Henrissat B."/>
            <person name="Kuo A."/>
            <person name="Liang C."/>
            <person name="Lipzen A."/>
            <person name="Lutzoni F."/>
            <person name="Magnuson J."/>
            <person name="Mondo S."/>
            <person name="Nolan M."/>
            <person name="Ohm R."/>
            <person name="Pangilinan J."/>
            <person name="Park H.-J."/>
            <person name="Ramirez L."/>
            <person name="Alfaro M."/>
            <person name="Sun H."/>
            <person name="Tritt A."/>
            <person name="Yoshinaga Y."/>
            <person name="Zwiers L.-H."/>
            <person name="Turgeon B."/>
            <person name="Goodwin S."/>
            <person name="Spatafora J."/>
            <person name="Crous P."/>
            <person name="Grigoriev I."/>
        </authorList>
    </citation>
    <scope>NUCLEOTIDE SEQUENCE</scope>
    <source>
        <strain evidence="1">CBS 473.64</strain>
    </source>
</reference>
<keyword evidence="2" id="KW-1185">Reference proteome</keyword>